<evidence type="ECO:0000313" key="2">
    <source>
        <dbReference type="EMBL" id="QFG69086.1"/>
    </source>
</evidence>
<accession>A0A5J6V7G1</accession>
<dbReference type="InterPro" id="IPR008136">
    <property type="entry name" value="CinA_C"/>
</dbReference>
<evidence type="ECO:0000259" key="1">
    <source>
        <dbReference type="Pfam" id="PF02464"/>
    </source>
</evidence>
<feature type="domain" description="CinA C-terminal" evidence="1">
    <location>
        <begin position="7"/>
        <end position="156"/>
    </location>
</feature>
<dbReference type="OrthoDB" id="1253990at2"/>
<dbReference type="InterPro" id="IPR036653">
    <property type="entry name" value="CinA-like_C"/>
</dbReference>
<dbReference type="SUPFAM" id="SSF142433">
    <property type="entry name" value="CinA-like"/>
    <property type="match status" value="1"/>
</dbReference>
<sequence>MTAAPLPGRVLAALQDHGHTIAVAESLTGGLVAAALTDVPGASATVRGGVVAYVDEVKAGVLGIPGRVLEEDGAVSRACAVAMAQGVRDLLGADWGLATTGVAGPGPSGGKAAGSVHIAVAGEQRSAHRALTLRGTRTQVRADAVTAVLELLLEVLVPHLSGGRGTVEDHSRQPLPGS</sequence>
<gene>
    <name evidence="2" type="ORF">FY030_10565</name>
</gene>
<dbReference type="KEGG" id="serw:FY030_10565"/>
<reference evidence="2 3" key="1">
    <citation type="submission" date="2019-09" db="EMBL/GenBank/DDBJ databases">
        <title>Serinicoccus pratensis sp. nov., isolated from meadow soil.</title>
        <authorList>
            <person name="Zhang W."/>
        </authorList>
    </citation>
    <scope>NUCLEOTIDE SEQUENCE [LARGE SCALE GENOMIC DNA]</scope>
    <source>
        <strain evidence="2 3">W204</strain>
    </source>
</reference>
<dbReference type="Proteomes" id="UP000326546">
    <property type="component" value="Chromosome"/>
</dbReference>
<evidence type="ECO:0000313" key="3">
    <source>
        <dbReference type="Proteomes" id="UP000326546"/>
    </source>
</evidence>
<keyword evidence="2" id="KW-0378">Hydrolase</keyword>
<name>A0A5J6V7G1_9MICO</name>
<dbReference type="AlphaFoldDB" id="A0A5J6V7G1"/>
<dbReference type="EMBL" id="CP044427">
    <property type="protein sequence ID" value="QFG69086.1"/>
    <property type="molecule type" value="Genomic_DNA"/>
</dbReference>
<dbReference type="Pfam" id="PF02464">
    <property type="entry name" value="CinA"/>
    <property type="match status" value="1"/>
</dbReference>
<protein>
    <submittedName>
        <fullName evidence="2">Nicotinamide-nucleotide amidohydrolase family protein</fullName>
    </submittedName>
</protein>
<organism evidence="2 3">
    <name type="scientific">Ornithinimicrobium pratense</name>
    <dbReference type="NCBI Taxonomy" id="2593973"/>
    <lineage>
        <taxon>Bacteria</taxon>
        <taxon>Bacillati</taxon>
        <taxon>Actinomycetota</taxon>
        <taxon>Actinomycetes</taxon>
        <taxon>Micrococcales</taxon>
        <taxon>Ornithinimicrobiaceae</taxon>
        <taxon>Ornithinimicrobium</taxon>
    </lineage>
</organism>
<proteinExistence type="predicted"/>
<dbReference type="Gene3D" id="3.90.950.20">
    <property type="entry name" value="CinA-like"/>
    <property type="match status" value="1"/>
</dbReference>
<dbReference type="RefSeq" id="WP_158061469.1">
    <property type="nucleotide sequence ID" value="NZ_CP044427.1"/>
</dbReference>
<dbReference type="NCBIfam" id="TIGR00199">
    <property type="entry name" value="PncC_domain"/>
    <property type="match status" value="1"/>
</dbReference>
<dbReference type="GO" id="GO:0016787">
    <property type="term" value="F:hydrolase activity"/>
    <property type="evidence" value="ECO:0007669"/>
    <property type="project" value="UniProtKB-KW"/>
</dbReference>
<keyword evidence="3" id="KW-1185">Reference proteome</keyword>